<dbReference type="Proteomes" id="UP001595975">
    <property type="component" value="Unassembled WGS sequence"/>
</dbReference>
<evidence type="ECO:0000313" key="2">
    <source>
        <dbReference type="Proteomes" id="UP001595975"/>
    </source>
</evidence>
<sequence>MAMDERTDPAQIIAKVGNFESRERAVEVWMHLAAKAGWQVAPTSAAPEDPESGDCGIVDVEGLRYRIRLTPRVRTNLADDEGGTLTWRPVFSHAAWAEPVLEPGNHIPYRGRS</sequence>
<protein>
    <submittedName>
        <fullName evidence="1">Uncharacterized protein</fullName>
    </submittedName>
</protein>
<proteinExistence type="predicted"/>
<evidence type="ECO:0000313" key="1">
    <source>
        <dbReference type="EMBL" id="MFC5666863.1"/>
    </source>
</evidence>
<comment type="caution">
    <text evidence="1">The sequence shown here is derived from an EMBL/GenBank/DDBJ whole genome shotgun (WGS) entry which is preliminary data.</text>
</comment>
<organism evidence="1 2">
    <name type="scientific">Kitasatospora misakiensis</name>
    <dbReference type="NCBI Taxonomy" id="67330"/>
    <lineage>
        <taxon>Bacteria</taxon>
        <taxon>Bacillati</taxon>
        <taxon>Actinomycetota</taxon>
        <taxon>Actinomycetes</taxon>
        <taxon>Kitasatosporales</taxon>
        <taxon>Streptomycetaceae</taxon>
        <taxon>Kitasatospora</taxon>
    </lineage>
</organism>
<dbReference type="RefSeq" id="WP_380228557.1">
    <property type="nucleotide sequence ID" value="NZ_JBHSOF010000047.1"/>
</dbReference>
<accession>A0ABW0XAX1</accession>
<reference evidence="2" key="1">
    <citation type="journal article" date="2019" name="Int. J. Syst. Evol. Microbiol.">
        <title>The Global Catalogue of Microorganisms (GCM) 10K type strain sequencing project: providing services to taxonomists for standard genome sequencing and annotation.</title>
        <authorList>
            <consortium name="The Broad Institute Genomics Platform"/>
            <consortium name="The Broad Institute Genome Sequencing Center for Infectious Disease"/>
            <person name="Wu L."/>
            <person name="Ma J."/>
        </authorList>
    </citation>
    <scope>NUCLEOTIDE SEQUENCE [LARGE SCALE GENOMIC DNA]</scope>
    <source>
        <strain evidence="2">CGMCC 4.1437</strain>
    </source>
</reference>
<name>A0ABW0XAX1_9ACTN</name>
<dbReference type="EMBL" id="JBHSOF010000047">
    <property type="protein sequence ID" value="MFC5666863.1"/>
    <property type="molecule type" value="Genomic_DNA"/>
</dbReference>
<gene>
    <name evidence="1" type="ORF">ACFP3U_28335</name>
</gene>
<keyword evidence="2" id="KW-1185">Reference proteome</keyword>